<name>A0A7J6EN59_CANSA</name>
<feature type="domain" description="Glycolipid transfer protein" evidence="1">
    <location>
        <begin position="39"/>
        <end position="180"/>
    </location>
</feature>
<dbReference type="InterPro" id="IPR036497">
    <property type="entry name" value="GLTP_sf"/>
</dbReference>
<dbReference type="GO" id="GO:0016020">
    <property type="term" value="C:membrane"/>
    <property type="evidence" value="ECO:0007669"/>
    <property type="project" value="TreeGrafter"/>
</dbReference>
<reference evidence="2 4" key="1">
    <citation type="journal article" date="2020" name="bioRxiv">
        <title>Sequence and annotation of 42 cannabis genomes reveals extensive copy number variation in cannabinoid synthesis and pathogen resistance genes.</title>
        <authorList>
            <person name="Mckernan K.J."/>
            <person name="Helbert Y."/>
            <person name="Kane L.T."/>
            <person name="Ebling H."/>
            <person name="Zhang L."/>
            <person name="Liu B."/>
            <person name="Eaton Z."/>
            <person name="Mclaughlin S."/>
            <person name="Kingan S."/>
            <person name="Baybayan P."/>
            <person name="Concepcion G."/>
            <person name="Jordan M."/>
            <person name="Riva A."/>
            <person name="Barbazuk W."/>
            <person name="Harkins T."/>
        </authorList>
    </citation>
    <scope>NUCLEOTIDE SEQUENCE [LARGE SCALE GENOMIC DNA]</scope>
    <source>
        <strain evidence="4">cv. Jamaican Lion 4</strain>
        <strain evidence="2">Father</strain>
        <tissue evidence="2">Leaf</tissue>
    </source>
</reference>
<dbReference type="PANTHER" id="PTHR10219">
    <property type="entry name" value="GLYCOLIPID TRANSFER PROTEIN-RELATED"/>
    <property type="match status" value="1"/>
</dbReference>
<dbReference type="AlphaFoldDB" id="A0A7J6EN59"/>
<gene>
    <name evidence="2" type="ORF">G4B88_000870</name>
    <name evidence="3" type="ORF">G4B88_004955</name>
</gene>
<evidence type="ECO:0000313" key="2">
    <source>
        <dbReference type="EMBL" id="KAF4359877.1"/>
    </source>
</evidence>
<organism evidence="2 4">
    <name type="scientific">Cannabis sativa</name>
    <name type="common">Hemp</name>
    <name type="synonym">Marijuana</name>
    <dbReference type="NCBI Taxonomy" id="3483"/>
    <lineage>
        <taxon>Eukaryota</taxon>
        <taxon>Viridiplantae</taxon>
        <taxon>Streptophyta</taxon>
        <taxon>Embryophyta</taxon>
        <taxon>Tracheophyta</taxon>
        <taxon>Spermatophyta</taxon>
        <taxon>Magnoliopsida</taxon>
        <taxon>eudicotyledons</taxon>
        <taxon>Gunneridae</taxon>
        <taxon>Pentapetalae</taxon>
        <taxon>rosids</taxon>
        <taxon>fabids</taxon>
        <taxon>Rosales</taxon>
        <taxon>Cannabaceae</taxon>
        <taxon>Cannabis</taxon>
    </lineage>
</organism>
<dbReference type="Proteomes" id="UP000583929">
    <property type="component" value="Unassembled WGS sequence"/>
</dbReference>
<dbReference type="PANTHER" id="PTHR10219:SF34">
    <property type="entry name" value="GLYCOLIPID TRANSFER PROTEIN 3"/>
    <property type="match status" value="1"/>
</dbReference>
<dbReference type="Pfam" id="PF08718">
    <property type="entry name" value="GLTP"/>
    <property type="match status" value="1"/>
</dbReference>
<evidence type="ECO:0000313" key="3">
    <source>
        <dbReference type="EMBL" id="KAF4376151.1"/>
    </source>
</evidence>
<dbReference type="GO" id="GO:0005829">
    <property type="term" value="C:cytosol"/>
    <property type="evidence" value="ECO:0007669"/>
    <property type="project" value="TreeGrafter"/>
</dbReference>
<keyword evidence="4" id="KW-1185">Reference proteome</keyword>
<evidence type="ECO:0000259" key="1">
    <source>
        <dbReference type="Pfam" id="PF08718"/>
    </source>
</evidence>
<dbReference type="Gene3D" id="1.10.3520.10">
    <property type="entry name" value="Glycolipid transfer protein"/>
    <property type="match status" value="1"/>
</dbReference>
<dbReference type="InterPro" id="IPR014830">
    <property type="entry name" value="Glycolipid_transfer_prot_dom"/>
</dbReference>
<accession>A0A7J6EN59</accession>
<protein>
    <recommendedName>
        <fullName evidence="1">Glycolipid transfer protein domain-containing protein</fullName>
    </recommendedName>
</protein>
<dbReference type="SUPFAM" id="SSF110004">
    <property type="entry name" value="Glycolipid transfer protein, GLTP"/>
    <property type="match status" value="1"/>
</dbReference>
<sequence>MKRKRSEVLEINGSEIRSAIEELTMLVKLININKNDAKIPTMPFLSLCNLLLLQVLDKIGPTMTVLRKDIHQNIQRVEKVVESDPSVYSNVVKILKKEETEGTSKMRTSCSRAFVWLTRSLDFTVALLQNLTKDSELNMEQAVEESYNTTLKSWHGWISWAAYKVAVKLVPEKKVFMSVLLAKEEKYETLKEEIQTLISLFAPFLEEIHSVLVLYRLDRIKTP</sequence>
<evidence type="ECO:0000313" key="4">
    <source>
        <dbReference type="Proteomes" id="UP000583929"/>
    </source>
</evidence>
<dbReference type="EMBL" id="JAATIQ010000362">
    <property type="protein sequence ID" value="KAF4359877.1"/>
    <property type="molecule type" value="Genomic_DNA"/>
</dbReference>
<dbReference type="GO" id="GO:1902387">
    <property type="term" value="F:ceramide 1-phosphate binding"/>
    <property type="evidence" value="ECO:0007669"/>
    <property type="project" value="TreeGrafter"/>
</dbReference>
<comment type="caution">
    <text evidence="2">The sequence shown here is derived from an EMBL/GenBank/DDBJ whole genome shotgun (WGS) entry which is preliminary data.</text>
</comment>
<proteinExistence type="predicted"/>
<dbReference type="EMBL" id="JAATIQ010000156">
    <property type="protein sequence ID" value="KAF4376151.1"/>
    <property type="molecule type" value="Genomic_DNA"/>
</dbReference>
<dbReference type="GO" id="GO:1902388">
    <property type="term" value="F:ceramide 1-phosphate transfer activity"/>
    <property type="evidence" value="ECO:0007669"/>
    <property type="project" value="TreeGrafter"/>
</dbReference>